<gene>
    <name evidence="2" type="ORF">O1V66_14885</name>
</gene>
<protein>
    <recommendedName>
        <fullName evidence="4">FidL-like membrane protein</fullName>
    </recommendedName>
</protein>
<evidence type="ECO:0000256" key="1">
    <source>
        <dbReference type="SAM" id="Phobius"/>
    </source>
</evidence>
<accession>A0ABY7HLJ6</accession>
<dbReference type="RefSeq" id="WP_045048402.1">
    <property type="nucleotide sequence ID" value="NZ_CP114058.1"/>
</dbReference>
<proteinExistence type="predicted"/>
<sequence length="157" mass="18076">MHLRTFFTVLIAVGALTLVGYFVATRLIFDESVPDAPCTMEISHGEFINDQYRQYQFNGSITLWLKNNVITLFGVYNTAEGMKKLTRSLLLEHVNRRSDVVMADVKATRVAPSDEVHDPDNFFARNNESLTFHFQKIKRGEYLVMINNNWVATCKEH</sequence>
<evidence type="ECO:0000313" key="2">
    <source>
        <dbReference type="EMBL" id="WAT00245.1"/>
    </source>
</evidence>
<keyword evidence="1" id="KW-0812">Transmembrane</keyword>
<evidence type="ECO:0008006" key="4">
    <source>
        <dbReference type="Google" id="ProtNLM"/>
    </source>
</evidence>
<keyword evidence="3" id="KW-1185">Reference proteome</keyword>
<reference evidence="2" key="1">
    <citation type="submission" date="2022-12" db="EMBL/GenBank/DDBJ databases">
        <title>Complete genome sequence of an Australian strain of Rouxiella badensis DAR84756 and resolution of the R. badensis DSM100043 and R. chamberiensis DSM28324 genomes.</title>
        <authorList>
            <person name="Paul S."/>
            <person name="Anderson P.J."/>
            <person name="Maynard G."/>
            <person name="Dyall-Smith M."/>
            <person name="Kudinha T."/>
        </authorList>
    </citation>
    <scope>NUCLEOTIDE SEQUENCE</scope>
    <source>
        <strain evidence="2">DSM 28324</strain>
    </source>
</reference>
<evidence type="ECO:0000313" key="3">
    <source>
        <dbReference type="Proteomes" id="UP001164712"/>
    </source>
</evidence>
<name>A0ABY7HLJ6_9GAMM</name>
<dbReference type="Proteomes" id="UP001164712">
    <property type="component" value="Chromosome"/>
</dbReference>
<feature type="transmembrane region" description="Helical" evidence="1">
    <location>
        <begin position="6"/>
        <end position="24"/>
    </location>
</feature>
<keyword evidence="1" id="KW-1133">Transmembrane helix</keyword>
<dbReference type="EMBL" id="CP114058">
    <property type="protein sequence ID" value="WAT00245.1"/>
    <property type="molecule type" value="Genomic_DNA"/>
</dbReference>
<keyword evidence="1" id="KW-0472">Membrane</keyword>
<organism evidence="2 3">
    <name type="scientific">Rouxiella chamberiensis</name>
    <dbReference type="NCBI Taxonomy" id="1513468"/>
    <lineage>
        <taxon>Bacteria</taxon>
        <taxon>Pseudomonadati</taxon>
        <taxon>Pseudomonadota</taxon>
        <taxon>Gammaproteobacteria</taxon>
        <taxon>Enterobacterales</taxon>
        <taxon>Yersiniaceae</taxon>
        <taxon>Rouxiella</taxon>
    </lineage>
</organism>